<gene>
    <name evidence="2" type="ORF">S01H4_31468</name>
</gene>
<keyword evidence="1" id="KW-0472">Membrane</keyword>
<feature type="transmembrane region" description="Helical" evidence="1">
    <location>
        <begin position="43"/>
        <end position="65"/>
    </location>
</feature>
<organism evidence="2">
    <name type="scientific">marine sediment metagenome</name>
    <dbReference type="NCBI Taxonomy" id="412755"/>
    <lineage>
        <taxon>unclassified sequences</taxon>
        <taxon>metagenomes</taxon>
        <taxon>ecological metagenomes</taxon>
    </lineage>
</organism>
<dbReference type="EMBL" id="BART01016349">
    <property type="protein sequence ID" value="GAG80553.1"/>
    <property type="molecule type" value="Genomic_DNA"/>
</dbReference>
<feature type="transmembrane region" description="Helical" evidence="1">
    <location>
        <begin position="12"/>
        <end position="31"/>
    </location>
</feature>
<keyword evidence="1" id="KW-1133">Transmembrane helix</keyword>
<feature type="transmembrane region" description="Helical" evidence="1">
    <location>
        <begin position="77"/>
        <end position="98"/>
    </location>
</feature>
<sequence length="299" mass="33921">MADFVTELRDRRILPAVGVYVAGSWVLIEILDRLVERYLLSPYLTDIVFWGLFSLIPAVMLIAWTHGRPGKDKATRFEKVGVPINLIATLGLLITVFGGKDLDLAATQITLNNELGQQETHYIPSETFRRRMIVFFWENESGNPELDWLQYGITELLVQDLQQDPFVLANSPWNNFGNGFYSRIRQAGFVDGLNVPRSLMRKIANEANRQYFVEGSLNQVADEYVVTARIWDTQTLGQVAELNERGWDIYAAIDRLSKEIRDALDVPESSSRIAEDLPLTETYGESEEALKAYIQGLNA</sequence>
<dbReference type="AlphaFoldDB" id="X1B8U8"/>
<name>X1B8U8_9ZZZZ</name>
<protein>
    <submittedName>
        <fullName evidence="2">Uncharacterized protein</fullName>
    </submittedName>
</protein>
<keyword evidence="1" id="KW-0812">Transmembrane</keyword>
<evidence type="ECO:0000256" key="1">
    <source>
        <dbReference type="SAM" id="Phobius"/>
    </source>
</evidence>
<comment type="caution">
    <text evidence="2">The sequence shown here is derived from an EMBL/GenBank/DDBJ whole genome shotgun (WGS) entry which is preliminary data.</text>
</comment>
<evidence type="ECO:0000313" key="2">
    <source>
        <dbReference type="EMBL" id="GAG80553.1"/>
    </source>
</evidence>
<accession>X1B8U8</accession>
<proteinExistence type="predicted"/>
<feature type="non-terminal residue" evidence="2">
    <location>
        <position position="299"/>
    </location>
</feature>
<reference evidence="2" key="1">
    <citation type="journal article" date="2014" name="Front. Microbiol.">
        <title>High frequency of phylogenetically diverse reductive dehalogenase-homologous genes in deep subseafloor sedimentary metagenomes.</title>
        <authorList>
            <person name="Kawai M."/>
            <person name="Futagami T."/>
            <person name="Toyoda A."/>
            <person name="Takaki Y."/>
            <person name="Nishi S."/>
            <person name="Hori S."/>
            <person name="Arai W."/>
            <person name="Tsubouchi T."/>
            <person name="Morono Y."/>
            <person name="Uchiyama I."/>
            <person name="Ito T."/>
            <person name="Fujiyama A."/>
            <person name="Inagaki F."/>
            <person name="Takami H."/>
        </authorList>
    </citation>
    <scope>NUCLEOTIDE SEQUENCE</scope>
    <source>
        <strain evidence="2">Expedition CK06-06</strain>
    </source>
</reference>